<dbReference type="PANTHER" id="PTHR11274:SF0">
    <property type="entry name" value="GENERAL TRANSCRIPTION AND DNA REPAIR FACTOR IIH HELICASE SUBUNIT XPB"/>
    <property type="match status" value="1"/>
</dbReference>
<dbReference type="STRING" id="999630.TUZN_0418"/>
<dbReference type="Gene3D" id="3.40.50.300">
    <property type="entry name" value="P-loop containing nucleotide triphosphate hydrolases"/>
    <property type="match status" value="2"/>
</dbReference>
<reference key="2">
    <citation type="submission" date="2011-03" db="EMBL/GenBank/DDBJ databases">
        <title>Complete genome sequence of the thermoacidophilic crenarchaeon Thermoproteus uzoniensis 768-20.</title>
        <authorList>
            <person name="Mardanov A.V."/>
            <person name="Gumerov V.M."/>
            <person name="Beletsky A.V."/>
            <person name="Prokofeva M.I."/>
            <person name="Bonch-Osmolovskaya E.A."/>
            <person name="Ravin N.V."/>
            <person name="Skryabin K.G."/>
        </authorList>
    </citation>
    <scope>NUCLEOTIDE SEQUENCE</scope>
    <source>
        <strain>768-20</strain>
    </source>
</reference>
<dbReference type="OrthoDB" id="11644at2157"/>
<dbReference type="SMART" id="SM00487">
    <property type="entry name" value="DEXDc"/>
    <property type="match status" value="1"/>
</dbReference>
<dbReference type="InterPro" id="IPR027417">
    <property type="entry name" value="P-loop_NTPase"/>
</dbReference>
<keyword evidence="4" id="KW-0067">ATP-binding</keyword>
<dbReference type="GO" id="GO:0140097">
    <property type="term" value="F:catalytic activity, acting on DNA"/>
    <property type="evidence" value="ECO:0007669"/>
    <property type="project" value="UniProtKB-ARBA"/>
</dbReference>
<dbReference type="GO" id="GO:0003677">
    <property type="term" value="F:DNA binding"/>
    <property type="evidence" value="ECO:0007669"/>
    <property type="project" value="InterPro"/>
</dbReference>
<feature type="domain" description="Helicase C-terminal" evidence="6">
    <location>
        <begin position="326"/>
        <end position="457"/>
    </location>
</feature>
<protein>
    <submittedName>
        <fullName evidence="7">Helicase, possible DNA repair</fullName>
    </submittedName>
</protein>
<dbReference type="SUPFAM" id="SSF52540">
    <property type="entry name" value="P-loop containing nucleoside triphosphate hydrolases"/>
    <property type="match status" value="1"/>
</dbReference>
<name>F2L2X6_THEU7</name>
<dbReference type="RefSeq" id="WP_013679250.1">
    <property type="nucleotide sequence ID" value="NC_015315.1"/>
</dbReference>
<dbReference type="GO" id="GO:0005524">
    <property type="term" value="F:ATP binding"/>
    <property type="evidence" value="ECO:0007669"/>
    <property type="project" value="UniProtKB-KW"/>
</dbReference>
<evidence type="ECO:0000313" key="8">
    <source>
        <dbReference type="Proteomes" id="UP000008138"/>
    </source>
</evidence>
<dbReference type="eggNOG" id="arCOG00874">
    <property type="taxonomic scope" value="Archaea"/>
</dbReference>
<organism evidence="7 8">
    <name type="scientific">Thermoproteus uzoniensis (strain 768-20)</name>
    <dbReference type="NCBI Taxonomy" id="999630"/>
    <lineage>
        <taxon>Archaea</taxon>
        <taxon>Thermoproteota</taxon>
        <taxon>Thermoprotei</taxon>
        <taxon>Thermoproteales</taxon>
        <taxon>Thermoproteaceae</taxon>
        <taxon>Thermoproteus</taxon>
    </lineage>
</organism>
<dbReference type="EMBL" id="CP002590">
    <property type="protein sequence ID" value="AEA11914.1"/>
    <property type="molecule type" value="Genomic_DNA"/>
</dbReference>
<dbReference type="Pfam" id="PF04851">
    <property type="entry name" value="ResIII"/>
    <property type="match status" value="1"/>
</dbReference>
<dbReference type="GO" id="GO:0004386">
    <property type="term" value="F:helicase activity"/>
    <property type="evidence" value="ECO:0007669"/>
    <property type="project" value="UniProtKB-KW"/>
</dbReference>
<dbReference type="InterPro" id="IPR040699">
    <property type="entry name" value="XPB_DRD"/>
</dbReference>
<accession>F2L2X6</accession>
<dbReference type="KEGG" id="tuz:TUZN_0418"/>
<dbReference type="AlphaFoldDB" id="F2L2X6"/>
<proteinExistence type="predicted"/>
<dbReference type="InterPro" id="IPR001650">
    <property type="entry name" value="Helicase_C-like"/>
</dbReference>
<evidence type="ECO:0000256" key="2">
    <source>
        <dbReference type="ARBA" id="ARBA00022801"/>
    </source>
</evidence>
<dbReference type="Pfam" id="PF00271">
    <property type="entry name" value="Helicase_C"/>
    <property type="match status" value="1"/>
</dbReference>
<keyword evidence="2" id="KW-0378">Hydrolase</keyword>
<dbReference type="PANTHER" id="PTHR11274">
    <property type="entry name" value="RAD25/XP-B DNA REPAIR HELICASE"/>
    <property type="match status" value="1"/>
</dbReference>
<dbReference type="Proteomes" id="UP000008138">
    <property type="component" value="Chromosome"/>
</dbReference>
<evidence type="ECO:0000256" key="3">
    <source>
        <dbReference type="ARBA" id="ARBA00022806"/>
    </source>
</evidence>
<dbReference type="HOGENOM" id="CLU_008213_6_0_2"/>
<evidence type="ECO:0000259" key="5">
    <source>
        <dbReference type="PROSITE" id="PS51192"/>
    </source>
</evidence>
<dbReference type="SMART" id="SM00490">
    <property type="entry name" value="HELICc"/>
    <property type="match status" value="1"/>
</dbReference>
<evidence type="ECO:0000256" key="1">
    <source>
        <dbReference type="ARBA" id="ARBA00022741"/>
    </source>
</evidence>
<evidence type="ECO:0000259" key="6">
    <source>
        <dbReference type="PROSITE" id="PS51194"/>
    </source>
</evidence>
<keyword evidence="1" id="KW-0547">Nucleotide-binding</keyword>
<dbReference type="Pfam" id="PF18458">
    <property type="entry name" value="XPB_DRD"/>
    <property type="match status" value="1"/>
</dbReference>
<dbReference type="InterPro" id="IPR006935">
    <property type="entry name" value="Helicase/UvrB_N"/>
</dbReference>
<evidence type="ECO:0000256" key="4">
    <source>
        <dbReference type="ARBA" id="ARBA00022840"/>
    </source>
</evidence>
<dbReference type="GO" id="GO:0016787">
    <property type="term" value="F:hydrolase activity"/>
    <property type="evidence" value="ECO:0007669"/>
    <property type="project" value="UniProtKB-KW"/>
</dbReference>
<dbReference type="Gene3D" id="3.40.1170.30">
    <property type="match status" value="1"/>
</dbReference>
<dbReference type="PROSITE" id="PS51194">
    <property type="entry name" value="HELICASE_CTER"/>
    <property type="match status" value="1"/>
</dbReference>
<sequence length="457" mass="52107">MGYYVKDVLYLVWDRGTVVLSGEVPAQVRSLSFIKFDNRVGKYRALGMYYYKIKAVLDSLGVGYEDGVLSPICRSVEAAKRPALRPYQEEALSSWLRGKRGVVVMPTGAGKTYVAIEAIARLGQSTLVVVPTIELLRQWERRLSEYFPGRVGVWYGEEKRELCITVTTYDSAYVAVEHLGNRYPLLVFDEVHHLPSESYRQIAELSPAPYRLGLTATPERADDLHLFLPELVGPVIYKMAISEAAGKYLAEFDVEVVKVGLSEEEMRRYKELEKIYKDYIRAKGLRFKSPSDFGKLVMLAGRSAEARRALEAWHEMRRILFESKGKVDAVADILKKHPDGKVLIFTEYTALAREVSRRYLIPEVTYDVPDQERELVMEMFRRGEVRALVTGRVLDEGVDVPDVDVVVILGGTSSSRQYIQRIGRALRLKPHKAKIYEVITARTREVDMSRRRRRGVS</sequence>
<gene>
    <name evidence="7" type="ordered locus">TUZN_0418</name>
</gene>
<reference evidence="7 8" key="1">
    <citation type="journal article" date="2011" name="J. Bacteriol.">
        <title>Complete genome sequence of the thermoacidophilic crenarchaeon Thermoproteus uzoniensis 768-20.</title>
        <authorList>
            <person name="Mardanov A.V."/>
            <person name="Gumerov V.M."/>
            <person name="Beletsky A.V."/>
            <person name="Prokofeva M.I."/>
            <person name="Bonch-Osmolovskaya E.A."/>
            <person name="Ravin N.V."/>
            <person name="Skryabin K.G."/>
        </authorList>
    </citation>
    <scope>NUCLEOTIDE SEQUENCE [LARGE SCALE GENOMIC DNA]</scope>
    <source>
        <strain evidence="7 8">768-20</strain>
    </source>
</reference>
<dbReference type="PROSITE" id="PS51192">
    <property type="entry name" value="HELICASE_ATP_BIND_1"/>
    <property type="match status" value="1"/>
</dbReference>
<dbReference type="CDD" id="cd17926">
    <property type="entry name" value="DEXHc_RE"/>
    <property type="match status" value="1"/>
</dbReference>
<keyword evidence="3 7" id="KW-0347">Helicase</keyword>
<evidence type="ECO:0000313" key="7">
    <source>
        <dbReference type="EMBL" id="AEA11914.1"/>
    </source>
</evidence>
<feature type="domain" description="Helicase ATP-binding" evidence="5">
    <location>
        <begin position="92"/>
        <end position="236"/>
    </location>
</feature>
<dbReference type="InterPro" id="IPR014001">
    <property type="entry name" value="Helicase_ATP-bd"/>
</dbReference>
<dbReference type="InterPro" id="IPR050615">
    <property type="entry name" value="ATP-dep_DNA_Helicase"/>
</dbReference>
<dbReference type="GeneID" id="10359963"/>
<keyword evidence="8" id="KW-1185">Reference proteome</keyword>